<keyword evidence="1" id="KW-0285">Flavoprotein</keyword>
<organism evidence="6 7">
    <name type="scientific">Actinophytocola oryzae</name>
    <dbReference type="NCBI Taxonomy" id="502181"/>
    <lineage>
        <taxon>Bacteria</taxon>
        <taxon>Bacillati</taxon>
        <taxon>Actinomycetota</taxon>
        <taxon>Actinomycetes</taxon>
        <taxon>Pseudonocardiales</taxon>
        <taxon>Pseudonocardiaceae</taxon>
    </lineage>
</organism>
<dbReference type="InterPro" id="IPR036661">
    <property type="entry name" value="Luciferase-like_sf"/>
</dbReference>
<dbReference type="EMBL" id="SOCP01000021">
    <property type="protein sequence ID" value="TDV41008.1"/>
    <property type="molecule type" value="Genomic_DNA"/>
</dbReference>
<evidence type="ECO:0000256" key="1">
    <source>
        <dbReference type="ARBA" id="ARBA00022630"/>
    </source>
</evidence>
<comment type="caution">
    <text evidence="6">The sequence shown here is derived from an EMBL/GenBank/DDBJ whole genome shotgun (WGS) entry which is preliminary data.</text>
</comment>
<keyword evidence="3" id="KW-0560">Oxidoreductase</keyword>
<dbReference type="Gene3D" id="3.20.20.30">
    <property type="entry name" value="Luciferase-like domain"/>
    <property type="match status" value="1"/>
</dbReference>
<dbReference type="OrthoDB" id="3206024at2"/>
<keyword evidence="2" id="KW-0288">FMN</keyword>
<dbReference type="InterPro" id="IPR050172">
    <property type="entry name" value="SsuD_RutA_monooxygenase"/>
</dbReference>
<evidence type="ECO:0000256" key="4">
    <source>
        <dbReference type="ARBA" id="ARBA00023033"/>
    </source>
</evidence>
<dbReference type="AlphaFoldDB" id="A0A4R7UW55"/>
<dbReference type="Pfam" id="PF00296">
    <property type="entry name" value="Bac_luciferase"/>
    <property type="match status" value="1"/>
</dbReference>
<evidence type="ECO:0000313" key="6">
    <source>
        <dbReference type="EMBL" id="TDV41008.1"/>
    </source>
</evidence>
<dbReference type="GO" id="GO:0008726">
    <property type="term" value="F:alkanesulfonate monooxygenase activity"/>
    <property type="evidence" value="ECO:0007669"/>
    <property type="project" value="TreeGrafter"/>
</dbReference>
<sequence>MKIGFTLPQTGAVAWQAPQVARYAREVEQLGADSLWVIDRLLSPVDPKVGYNGGDTFPEEFSALLDPFVLLGVAASATERVTIGSNILNTPWYPPAVLARALTTLDVLSGGRLVPGLGAGWSPEEFEAVNVPLNERGARLDETLDVLEQLWTADPAEYEGRHWRLPATRATLKPTRRPPVYLAGFAPAAMRRVARRADGWLPAVALPQFTDLDAAVNQPLAAIRAMATEAGRDPAALDMILRIYPTVRTDTVVDDVAAMIARVEAETEVRHVLVDLMYQADDVDTLLKLIEATLAKAR</sequence>
<proteinExistence type="predicted"/>
<dbReference type="SUPFAM" id="SSF51679">
    <property type="entry name" value="Bacterial luciferase-like"/>
    <property type="match status" value="1"/>
</dbReference>
<name>A0A4R7UW55_9PSEU</name>
<evidence type="ECO:0000313" key="7">
    <source>
        <dbReference type="Proteomes" id="UP000294927"/>
    </source>
</evidence>
<dbReference type="PANTHER" id="PTHR42847">
    <property type="entry name" value="ALKANESULFONATE MONOOXYGENASE"/>
    <property type="match status" value="1"/>
</dbReference>
<dbReference type="InterPro" id="IPR019921">
    <property type="entry name" value="Lucif-like_OxRdtase_Rv2161c"/>
</dbReference>
<dbReference type="RefSeq" id="WP_133907951.1">
    <property type="nucleotide sequence ID" value="NZ_SOCP01000021.1"/>
</dbReference>
<protein>
    <submittedName>
        <fullName evidence="6">Putative F420-dependent oxidoreductase</fullName>
    </submittedName>
</protein>
<keyword evidence="4" id="KW-0503">Monooxygenase</keyword>
<feature type="domain" description="Luciferase-like" evidence="5">
    <location>
        <begin position="17"/>
        <end position="263"/>
    </location>
</feature>
<dbReference type="GO" id="GO:0046306">
    <property type="term" value="P:alkanesulfonate catabolic process"/>
    <property type="evidence" value="ECO:0007669"/>
    <property type="project" value="TreeGrafter"/>
</dbReference>
<dbReference type="NCBIfam" id="TIGR03619">
    <property type="entry name" value="F420_Rv2161c"/>
    <property type="match status" value="1"/>
</dbReference>
<gene>
    <name evidence="6" type="ORF">CLV71_12174</name>
</gene>
<dbReference type="InterPro" id="IPR011251">
    <property type="entry name" value="Luciferase-like_dom"/>
</dbReference>
<keyword evidence="7" id="KW-1185">Reference proteome</keyword>
<evidence type="ECO:0000259" key="5">
    <source>
        <dbReference type="Pfam" id="PF00296"/>
    </source>
</evidence>
<evidence type="ECO:0000256" key="3">
    <source>
        <dbReference type="ARBA" id="ARBA00023002"/>
    </source>
</evidence>
<dbReference type="PANTHER" id="PTHR42847:SF4">
    <property type="entry name" value="ALKANESULFONATE MONOOXYGENASE-RELATED"/>
    <property type="match status" value="1"/>
</dbReference>
<reference evidence="6 7" key="1">
    <citation type="submission" date="2019-03" db="EMBL/GenBank/DDBJ databases">
        <title>Genomic Encyclopedia of Archaeal and Bacterial Type Strains, Phase II (KMG-II): from individual species to whole genera.</title>
        <authorList>
            <person name="Goeker M."/>
        </authorList>
    </citation>
    <scope>NUCLEOTIDE SEQUENCE [LARGE SCALE GENOMIC DNA]</scope>
    <source>
        <strain evidence="6 7">DSM 45499</strain>
    </source>
</reference>
<dbReference type="Proteomes" id="UP000294927">
    <property type="component" value="Unassembled WGS sequence"/>
</dbReference>
<accession>A0A4R7UW55</accession>
<evidence type="ECO:0000256" key="2">
    <source>
        <dbReference type="ARBA" id="ARBA00022643"/>
    </source>
</evidence>